<dbReference type="RefSeq" id="XP_009054130.1">
    <property type="nucleotide sequence ID" value="XM_009055882.1"/>
</dbReference>
<organism evidence="2 3">
    <name type="scientific">Lottia gigantea</name>
    <name type="common">Giant owl limpet</name>
    <dbReference type="NCBI Taxonomy" id="225164"/>
    <lineage>
        <taxon>Eukaryota</taxon>
        <taxon>Metazoa</taxon>
        <taxon>Spiralia</taxon>
        <taxon>Lophotrochozoa</taxon>
        <taxon>Mollusca</taxon>
        <taxon>Gastropoda</taxon>
        <taxon>Patellogastropoda</taxon>
        <taxon>Lottioidea</taxon>
        <taxon>Lottiidae</taxon>
        <taxon>Lottia</taxon>
    </lineage>
</organism>
<feature type="transmembrane region" description="Helical" evidence="1">
    <location>
        <begin position="74"/>
        <end position="93"/>
    </location>
</feature>
<dbReference type="EMBL" id="KB201693">
    <property type="protein sequence ID" value="ESO95182.1"/>
    <property type="molecule type" value="Genomic_DNA"/>
</dbReference>
<keyword evidence="1" id="KW-0812">Transmembrane</keyword>
<gene>
    <name evidence="2" type="ORF">LOTGIDRAFT_147461</name>
</gene>
<dbReference type="AlphaFoldDB" id="V4AE73"/>
<name>V4AE73_LOTGI</name>
<feature type="non-terminal residue" evidence="2">
    <location>
        <position position="1"/>
    </location>
</feature>
<dbReference type="KEGG" id="lgi:LOTGIDRAFT_147461"/>
<keyword evidence="1" id="KW-0472">Membrane</keyword>
<keyword evidence="1" id="KW-1133">Transmembrane helix</keyword>
<accession>V4AE73</accession>
<dbReference type="CTD" id="20235256"/>
<dbReference type="Proteomes" id="UP000030746">
    <property type="component" value="Unassembled WGS sequence"/>
</dbReference>
<dbReference type="GeneID" id="20235256"/>
<reference evidence="2 3" key="1">
    <citation type="journal article" date="2013" name="Nature">
        <title>Insights into bilaterian evolution from three spiralian genomes.</title>
        <authorList>
            <person name="Simakov O."/>
            <person name="Marletaz F."/>
            <person name="Cho S.J."/>
            <person name="Edsinger-Gonzales E."/>
            <person name="Havlak P."/>
            <person name="Hellsten U."/>
            <person name="Kuo D.H."/>
            <person name="Larsson T."/>
            <person name="Lv J."/>
            <person name="Arendt D."/>
            <person name="Savage R."/>
            <person name="Osoegawa K."/>
            <person name="de Jong P."/>
            <person name="Grimwood J."/>
            <person name="Chapman J.A."/>
            <person name="Shapiro H."/>
            <person name="Aerts A."/>
            <person name="Otillar R.P."/>
            <person name="Terry A.Y."/>
            <person name="Boore J.L."/>
            <person name="Grigoriev I.V."/>
            <person name="Lindberg D.R."/>
            <person name="Seaver E.C."/>
            <person name="Weisblat D.A."/>
            <person name="Putnam N.H."/>
            <person name="Rokhsar D.S."/>
        </authorList>
    </citation>
    <scope>NUCLEOTIDE SEQUENCE [LARGE SCALE GENOMIC DNA]</scope>
</reference>
<feature type="transmembrane region" description="Helical" evidence="1">
    <location>
        <begin position="38"/>
        <end position="62"/>
    </location>
</feature>
<keyword evidence="3" id="KW-1185">Reference proteome</keyword>
<sequence>IYLLCICVIALVLEVSTFCVSCYILTVYLCNSSSFRSIYLLCICVIALALEVYIYCVFVIYLLCICVIALVLEVYTYCVFCVIALVLACNFSVKWS</sequence>
<evidence type="ECO:0000313" key="3">
    <source>
        <dbReference type="Proteomes" id="UP000030746"/>
    </source>
</evidence>
<protein>
    <submittedName>
        <fullName evidence="2">Uncharacterized protein</fullName>
    </submittedName>
</protein>
<evidence type="ECO:0000256" key="1">
    <source>
        <dbReference type="SAM" id="Phobius"/>
    </source>
</evidence>
<proteinExistence type="predicted"/>
<evidence type="ECO:0000313" key="2">
    <source>
        <dbReference type="EMBL" id="ESO95182.1"/>
    </source>
</evidence>